<dbReference type="InterPro" id="IPR032466">
    <property type="entry name" value="Metal_Hydrolase"/>
</dbReference>
<keyword evidence="1" id="KW-0812">Transmembrane</keyword>
<dbReference type="Pfam" id="PF01244">
    <property type="entry name" value="Peptidase_M19"/>
    <property type="match status" value="1"/>
</dbReference>
<dbReference type="SUPFAM" id="SSF51556">
    <property type="entry name" value="Metallo-dependent hydrolases"/>
    <property type="match status" value="1"/>
</dbReference>
<proteinExistence type="predicted"/>
<accession>A0A7C5QQT6</accession>
<dbReference type="AlphaFoldDB" id="A0A7C5QQT6"/>
<keyword evidence="1" id="KW-0472">Membrane</keyword>
<keyword evidence="1" id="KW-1133">Transmembrane helix</keyword>
<dbReference type="GO" id="GO:0006508">
    <property type="term" value="P:proteolysis"/>
    <property type="evidence" value="ECO:0007669"/>
    <property type="project" value="InterPro"/>
</dbReference>
<organism evidence="2">
    <name type="scientific">Hellea balneolensis</name>
    <dbReference type="NCBI Taxonomy" id="287478"/>
    <lineage>
        <taxon>Bacteria</taxon>
        <taxon>Pseudomonadati</taxon>
        <taxon>Pseudomonadota</taxon>
        <taxon>Alphaproteobacteria</taxon>
        <taxon>Maricaulales</taxon>
        <taxon>Robiginitomaculaceae</taxon>
        <taxon>Hellea</taxon>
    </lineage>
</organism>
<reference evidence="2" key="1">
    <citation type="journal article" date="2020" name="mSystems">
        <title>Genome- and Community-Level Interaction Insights into Carbon Utilization and Element Cycling Functions of Hydrothermarchaeota in Hydrothermal Sediment.</title>
        <authorList>
            <person name="Zhou Z."/>
            <person name="Liu Y."/>
            <person name="Xu W."/>
            <person name="Pan J."/>
            <person name="Luo Z.H."/>
            <person name="Li M."/>
        </authorList>
    </citation>
    <scope>NUCLEOTIDE SEQUENCE [LARGE SCALE GENOMIC DNA]</scope>
    <source>
        <strain evidence="2">HyVt-485</strain>
    </source>
</reference>
<protein>
    <submittedName>
        <fullName evidence="2">Peptidase M19</fullName>
    </submittedName>
</protein>
<gene>
    <name evidence="2" type="ORF">ENJ42_01455</name>
</gene>
<evidence type="ECO:0000313" key="2">
    <source>
        <dbReference type="EMBL" id="HHL42259.1"/>
    </source>
</evidence>
<feature type="transmembrane region" description="Helical" evidence="1">
    <location>
        <begin position="7"/>
        <end position="27"/>
    </location>
</feature>
<sequence length="392" mass="43118">MAKIFKFLTGLVFLATIVAAVYIFVILPPKIDQSKNVVLPHTFTVSDKAKALHKTLRLADTHDDMLLWKRKPEQRHDYGQADLPRLREGGFVLQVFSAVTFVPKGLNTGQNERAKDQLKLLTLVQGWPAKTRNSILERALYQATRLHRVQAKEHGNFIIAKNKSDLKNGLDKHSTNKNVLIGILETEGAHPLEGKLANIDVLYDAGYRMFGLQHFFDNELGGSLHGVSKAGLTPFGKQVIAQMVNKGIIIDVAHSSIKTVEDVLALTDVPIVISHTGLLGYCNHPKRNIPDRLMQQIADRGGLIGVGYWKTAACDPSPDGIAKMLIYGVNTFGADAIALGSDYDGAVTTQFDASEISVLTDALLRNGMSEANIRKVMGENEIAFFLKNLPDE</sequence>
<dbReference type="PANTHER" id="PTHR10443:SF12">
    <property type="entry name" value="DIPEPTIDASE"/>
    <property type="match status" value="1"/>
</dbReference>
<evidence type="ECO:0000256" key="1">
    <source>
        <dbReference type="SAM" id="Phobius"/>
    </source>
</evidence>
<comment type="caution">
    <text evidence="2">The sequence shown here is derived from an EMBL/GenBank/DDBJ whole genome shotgun (WGS) entry which is preliminary data.</text>
</comment>
<dbReference type="PANTHER" id="PTHR10443">
    <property type="entry name" value="MICROSOMAL DIPEPTIDASE"/>
    <property type="match status" value="1"/>
</dbReference>
<dbReference type="EMBL" id="DRMJ01000066">
    <property type="protein sequence ID" value="HHL42259.1"/>
    <property type="molecule type" value="Genomic_DNA"/>
</dbReference>
<dbReference type="Gene3D" id="3.20.20.140">
    <property type="entry name" value="Metal-dependent hydrolases"/>
    <property type="match status" value="1"/>
</dbReference>
<dbReference type="PROSITE" id="PS51365">
    <property type="entry name" value="RENAL_DIPEPTIDASE_2"/>
    <property type="match status" value="1"/>
</dbReference>
<name>A0A7C5QQT6_9PROT</name>
<dbReference type="InterPro" id="IPR008257">
    <property type="entry name" value="Pept_M19"/>
</dbReference>
<dbReference type="Proteomes" id="UP000885830">
    <property type="component" value="Unassembled WGS sequence"/>
</dbReference>
<dbReference type="GO" id="GO:0070573">
    <property type="term" value="F:metallodipeptidase activity"/>
    <property type="evidence" value="ECO:0007669"/>
    <property type="project" value="InterPro"/>
</dbReference>